<dbReference type="EMBL" id="BAABKN010000004">
    <property type="protein sequence ID" value="GAA4724256.1"/>
    <property type="molecule type" value="Genomic_DNA"/>
</dbReference>
<protein>
    <submittedName>
        <fullName evidence="1">Uncharacterized protein</fullName>
    </submittedName>
</protein>
<dbReference type="InterPro" id="IPR009078">
    <property type="entry name" value="Ferritin-like_SF"/>
</dbReference>
<reference evidence="2" key="1">
    <citation type="journal article" date="2019" name="Int. J. Syst. Evol. Microbiol.">
        <title>The Global Catalogue of Microorganisms (GCM) 10K type strain sequencing project: providing services to taxonomists for standard genome sequencing and annotation.</title>
        <authorList>
            <consortium name="The Broad Institute Genomics Platform"/>
            <consortium name="The Broad Institute Genome Sequencing Center for Infectious Disease"/>
            <person name="Wu L."/>
            <person name="Ma J."/>
        </authorList>
    </citation>
    <scope>NUCLEOTIDE SEQUENCE [LARGE SCALE GENOMIC DNA]</scope>
    <source>
        <strain evidence="2">JCM 18532</strain>
    </source>
</reference>
<comment type="caution">
    <text evidence="1">The sequence shown here is derived from an EMBL/GenBank/DDBJ whole genome shotgun (WGS) entry which is preliminary data.</text>
</comment>
<evidence type="ECO:0000313" key="2">
    <source>
        <dbReference type="Proteomes" id="UP001499882"/>
    </source>
</evidence>
<evidence type="ECO:0000313" key="1">
    <source>
        <dbReference type="EMBL" id="GAA4724256.1"/>
    </source>
</evidence>
<keyword evidence="2" id="KW-1185">Reference proteome</keyword>
<dbReference type="Gene3D" id="1.20.1260.10">
    <property type="match status" value="1"/>
</dbReference>
<dbReference type="InterPro" id="IPR012347">
    <property type="entry name" value="Ferritin-like"/>
</dbReference>
<proteinExistence type="predicted"/>
<accession>A0ABP8Y9L1</accession>
<dbReference type="SUPFAM" id="SSF47240">
    <property type="entry name" value="Ferritin-like"/>
    <property type="match status" value="1"/>
</dbReference>
<name>A0ABP8Y9L1_9ACTN</name>
<sequence length="183" mass="20167">MEQNDLLCIADTKLVLGNRYAECVMNGNSLPDFAAMLGICTASYGQTRAFYQHLTVGKDEYAALERGRGPEAIASMELLDAAPQNWEDFILTTWLAETATWCLAAQYLDSTVNLPWTRSSTASRRRSSDSGSRCLFDKPLFPGSTTSGDAGRRCRPSCSRSFASRTRSTHIDSADLRSSAPRY</sequence>
<organism evidence="1 2">
    <name type="scientific">Nocardioides endophyticus</name>
    <dbReference type="NCBI Taxonomy" id="1353775"/>
    <lineage>
        <taxon>Bacteria</taxon>
        <taxon>Bacillati</taxon>
        <taxon>Actinomycetota</taxon>
        <taxon>Actinomycetes</taxon>
        <taxon>Propionibacteriales</taxon>
        <taxon>Nocardioidaceae</taxon>
        <taxon>Nocardioides</taxon>
    </lineage>
</organism>
<gene>
    <name evidence="1" type="ORF">GCM10023350_03230</name>
</gene>
<dbReference type="Proteomes" id="UP001499882">
    <property type="component" value="Unassembled WGS sequence"/>
</dbReference>